<evidence type="ECO:0000313" key="6">
    <source>
        <dbReference type="Proteomes" id="UP000192907"/>
    </source>
</evidence>
<accession>A0A1Y6CRY6</accession>
<dbReference type="OrthoDB" id="5293815at2"/>
<dbReference type="PANTHER" id="PTHR43464">
    <property type="entry name" value="METHYLTRANSFERASE"/>
    <property type="match status" value="1"/>
</dbReference>
<dbReference type="GO" id="GO:0008168">
    <property type="term" value="F:methyltransferase activity"/>
    <property type="evidence" value="ECO:0007669"/>
    <property type="project" value="UniProtKB-KW"/>
</dbReference>
<protein>
    <submittedName>
        <fullName evidence="5">Methyltransferase domain-containing protein</fullName>
    </submittedName>
</protein>
<keyword evidence="1 5" id="KW-0489">Methyltransferase</keyword>
<keyword evidence="6" id="KW-1185">Reference proteome</keyword>
<dbReference type="AlphaFoldDB" id="A0A1Y6CRY6"/>
<gene>
    <name evidence="5" type="ORF">SAMN06296036_1539</name>
</gene>
<feature type="domain" description="Methyltransferase" evidence="4">
    <location>
        <begin position="41"/>
        <end position="134"/>
    </location>
</feature>
<dbReference type="InterPro" id="IPR041698">
    <property type="entry name" value="Methyltransf_25"/>
</dbReference>
<dbReference type="EMBL" id="FWZT01000053">
    <property type="protein sequence ID" value="SMF84309.1"/>
    <property type="molecule type" value="Genomic_DNA"/>
</dbReference>
<dbReference type="Pfam" id="PF13649">
    <property type="entry name" value="Methyltransf_25"/>
    <property type="match status" value="1"/>
</dbReference>
<dbReference type="SUPFAM" id="SSF53335">
    <property type="entry name" value="S-adenosyl-L-methionine-dependent methyltransferases"/>
    <property type="match status" value="1"/>
</dbReference>
<evidence type="ECO:0000256" key="2">
    <source>
        <dbReference type="ARBA" id="ARBA00022679"/>
    </source>
</evidence>
<dbReference type="Gene3D" id="2.20.25.110">
    <property type="entry name" value="S-adenosyl-L-methionine-dependent methyltransferases"/>
    <property type="match status" value="1"/>
</dbReference>
<evidence type="ECO:0000256" key="1">
    <source>
        <dbReference type="ARBA" id="ARBA00022603"/>
    </source>
</evidence>
<dbReference type="CDD" id="cd02440">
    <property type="entry name" value="AdoMet_MTases"/>
    <property type="match status" value="1"/>
</dbReference>
<dbReference type="Gene3D" id="3.40.50.150">
    <property type="entry name" value="Vaccinia Virus protein VP39"/>
    <property type="match status" value="1"/>
</dbReference>
<name>A0A1Y6CRY6_9BACT</name>
<keyword evidence="3" id="KW-0949">S-adenosyl-L-methionine</keyword>
<dbReference type="GO" id="GO:0032259">
    <property type="term" value="P:methylation"/>
    <property type="evidence" value="ECO:0007669"/>
    <property type="project" value="UniProtKB-KW"/>
</dbReference>
<dbReference type="RefSeq" id="WP_132326468.1">
    <property type="nucleotide sequence ID" value="NZ_FWZT01000053.1"/>
</dbReference>
<sequence>MSNENPSEFSATEIYDLENESEYEPERRFLLQSARELGNKVLDIACGTGIVSNWLAERGVKVTGVDLSEDMLASAKGKNYADRCRYHLMDMRALQLSETFPLAYLTGNSFMFLLTLDDQRRFLTGVHDHLDENGVLVFDTRPARQSLQTLREEDFSMVSETSLNKNISMKVYYKTQYNPMTQIIKYDTKREYYSHNRLENEIYGEVDLKLTFPVEMEHLLKSCGFIIEDIFSSFNRDPVDLEGGKLVYVCRKVSLVPSQVEFSAR</sequence>
<dbReference type="Proteomes" id="UP000192907">
    <property type="component" value="Unassembled WGS sequence"/>
</dbReference>
<dbReference type="InterPro" id="IPR029063">
    <property type="entry name" value="SAM-dependent_MTases_sf"/>
</dbReference>
<dbReference type="STRING" id="1513793.SAMN06296036_1539"/>
<keyword evidence="2 5" id="KW-0808">Transferase</keyword>
<evidence type="ECO:0000256" key="3">
    <source>
        <dbReference type="ARBA" id="ARBA00022691"/>
    </source>
</evidence>
<dbReference type="PANTHER" id="PTHR43464:SF19">
    <property type="entry name" value="UBIQUINONE BIOSYNTHESIS O-METHYLTRANSFERASE, MITOCHONDRIAL"/>
    <property type="match status" value="1"/>
</dbReference>
<organism evidence="5 6">
    <name type="scientific">Pseudobacteriovorax antillogorgiicola</name>
    <dbReference type="NCBI Taxonomy" id="1513793"/>
    <lineage>
        <taxon>Bacteria</taxon>
        <taxon>Pseudomonadati</taxon>
        <taxon>Bdellovibrionota</taxon>
        <taxon>Oligoflexia</taxon>
        <taxon>Oligoflexales</taxon>
        <taxon>Pseudobacteriovoracaceae</taxon>
        <taxon>Pseudobacteriovorax</taxon>
    </lineage>
</organism>
<proteinExistence type="predicted"/>
<evidence type="ECO:0000313" key="5">
    <source>
        <dbReference type="EMBL" id="SMF84309.1"/>
    </source>
</evidence>
<evidence type="ECO:0000259" key="4">
    <source>
        <dbReference type="Pfam" id="PF13649"/>
    </source>
</evidence>
<reference evidence="6" key="1">
    <citation type="submission" date="2017-04" db="EMBL/GenBank/DDBJ databases">
        <authorList>
            <person name="Varghese N."/>
            <person name="Submissions S."/>
        </authorList>
    </citation>
    <scope>NUCLEOTIDE SEQUENCE [LARGE SCALE GENOMIC DNA]</scope>
    <source>
        <strain evidence="6">RKEM611</strain>
    </source>
</reference>